<feature type="chain" id="PRO_5020949926" evidence="1">
    <location>
        <begin position="23"/>
        <end position="147"/>
    </location>
</feature>
<reference evidence="3 4" key="1">
    <citation type="submission" date="2019-03" db="EMBL/GenBank/DDBJ databases">
        <title>Genomic Encyclopedia of Type Strains, Phase III (KMG-III): the genomes of soil and plant-associated and newly described type strains.</title>
        <authorList>
            <person name="Whitman W."/>
        </authorList>
    </citation>
    <scope>NUCLEOTIDE SEQUENCE [LARGE SCALE GENOMIC DNA]</scope>
    <source>
        <strain evidence="3 4">CGMCC 1.12801</strain>
    </source>
</reference>
<dbReference type="RefSeq" id="WP_133642103.1">
    <property type="nucleotide sequence ID" value="NZ_SNZV01000014.1"/>
</dbReference>
<keyword evidence="1" id="KW-0732">Signal</keyword>
<comment type="caution">
    <text evidence="3">The sequence shown here is derived from an EMBL/GenBank/DDBJ whole genome shotgun (WGS) entry which is preliminary data.</text>
</comment>
<proteinExistence type="predicted"/>
<feature type="signal peptide" evidence="1">
    <location>
        <begin position="1"/>
        <end position="22"/>
    </location>
</feature>
<dbReference type="EMBL" id="SNZV01000014">
    <property type="protein sequence ID" value="TDS07487.1"/>
    <property type="molecule type" value="Genomic_DNA"/>
</dbReference>
<gene>
    <name evidence="3" type="ORF">B0I21_11433</name>
</gene>
<evidence type="ECO:0000259" key="2">
    <source>
        <dbReference type="Pfam" id="PF14534"/>
    </source>
</evidence>
<evidence type="ECO:0000256" key="1">
    <source>
        <dbReference type="SAM" id="SignalP"/>
    </source>
</evidence>
<dbReference type="InterPro" id="IPR027843">
    <property type="entry name" value="DUF4440"/>
</dbReference>
<protein>
    <submittedName>
        <fullName evidence="3">Uncharacterized protein DUF4440</fullName>
    </submittedName>
</protein>
<dbReference type="OrthoDB" id="5383110at2"/>
<accession>A0A4R7CS77</accession>
<name>A0A4R7CS77_9SPHI</name>
<evidence type="ECO:0000313" key="4">
    <source>
        <dbReference type="Proteomes" id="UP000294752"/>
    </source>
</evidence>
<sequence>MFKKKLAALFALSILGVYTLFAQKQPSKATVEVAVENLRQAMLKPDEKTLSALAAAELSYGHSSGKIENKQEFIHAFVSGASVFKTIELSNQQITIHDNTAIVRHVLSAKTDDPGKGMADIKLGIMLTWVKVGKEWKLLARQAYRVS</sequence>
<dbReference type="SUPFAM" id="SSF54427">
    <property type="entry name" value="NTF2-like"/>
    <property type="match status" value="1"/>
</dbReference>
<evidence type="ECO:0000313" key="3">
    <source>
        <dbReference type="EMBL" id="TDS07487.1"/>
    </source>
</evidence>
<organism evidence="3 4">
    <name type="scientific">Sphingobacterium paludis</name>
    <dbReference type="NCBI Taxonomy" id="1476465"/>
    <lineage>
        <taxon>Bacteria</taxon>
        <taxon>Pseudomonadati</taxon>
        <taxon>Bacteroidota</taxon>
        <taxon>Sphingobacteriia</taxon>
        <taxon>Sphingobacteriales</taxon>
        <taxon>Sphingobacteriaceae</taxon>
        <taxon>Sphingobacterium</taxon>
    </lineage>
</organism>
<dbReference type="Gene3D" id="3.10.450.50">
    <property type="match status" value="1"/>
</dbReference>
<keyword evidence="4" id="KW-1185">Reference proteome</keyword>
<dbReference type="Pfam" id="PF14534">
    <property type="entry name" value="DUF4440"/>
    <property type="match status" value="1"/>
</dbReference>
<dbReference type="AlphaFoldDB" id="A0A4R7CS77"/>
<dbReference type="InterPro" id="IPR032710">
    <property type="entry name" value="NTF2-like_dom_sf"/>
</dbReference>
<feature type="domain" description="DUF4440" evidence="2">
    <location>
        <begin position="35"/>
        <end position="138"/>
    </location>
</feature>
<dbReference type="Proteomes" id="UP000294752">
    <property type="component" value="Unassembled WGS sequence"/>
</dbReference>